<accession>A0AAW0MTB9</accession>
<sequence>MELRALGIVSAVVSLRNAPEVQRILQVDDSGNSMFQLLGRNEEEDLRRIRSCAVCYDPCTPAEICSFVQDRPASLDLDLALVVDGSREVPQDEFQGFQELLGSVASQVQLSPAPQRPASGQVRLSLVQMSGATPTLEFGLSQYQNQEQVRGHVLQKLVQQRGASAVGQTLEFTLKEVRGGGETEGGERRRRERERERRERGASAVGQTLEFTLKEVRGERERGGGEREEGRREREKEREGGRGEREREEEETGRRRE</sequence>
<dbReference type="PANTHER" id="PTHR24020">
    <property type="entry name" value="COLLAGEN ALPHA"/>
    <property type="match status" value="1"/>
</dbReference>
<dbReference type="Proteomes" id="UP001460270">
    <property type="component" value="Unassembled WGS sequence"/>
</dbReference>
<organism evidence="3 4">
    <name type="scientific">Mugilogobius chulae</name>
    <name type="common">yellowstripe goby</name>
    <dbReference type="NCBI Taxonomy" id="88201"/>
    <lineage>
        <taxon>Eukaryota</taxon>
        <taxon>Metazoa</taxon>
        <taxon>Chordata</taxon>
        <taxon>Craniata</taxon>
        <taxon>Vertebrata</taxon>
        <taxon>Euteleostomi</taxon>
        <taxon>Actinopterygii</taxon>
        <taxon>Neopterygii</taxon>
        <taxon>Teleostei</taxon>
        <taxon>Neoteleostei</taxon>
        <taxon>Acanthomorphata</taxon>
        <taxon>Gobiaria</taxon>
        <taxon>Gobiiformes</taxon>
        <taxon>Gobioidei</taxon>
        <taxon>Gobiidae</taxon>
        <taxon>Gobionellinae</taxon>
        <taxon>Mugilogobius</taxon>
    </lineage>
</organism>
<feature type="domain" description="VWFA" evidence="2">
    <location>
        <begin position="78"/>
        <end position="198"/>
    </location>
</feature>
<feature type="region of interest" description="Disordered" evidence="1">
    <location>
        <begin position="176"/>
        <end position="257"/>
    </location>
</feature>
<feature type="compositionally biased region" description="Basic and acidic residues" evidence="1">
    <location>
        <begin position="212"/>
        <end position="257"/>
    </location>
</feature>
<evidence type="ECO:0000313" key="4">
    <source>
        <dbReference type="Proteomes" id="UP001460270"/>
    </source>
</evidence>
<protein>
    <recommendedName>
        <fullName evidence="2">VWFA domain-containing protein</fullName>
    </recommendedName>
</protein>
<dbReference type="Gene3D" id="3.40.50.410">
    <property type="entry name" value="von Willebrand factor, type A domain"/>
    <property type="match status" value="1"/>
</dbReference>
<dbReference type="InterPro" id="IPR050525">
    <property type="entry name" value="ECM_Assembly_Org"/>
</dbReference>
<evidence type="ECO:0000259" key="2">
    <source>
        <dbReference type="PROSITE" id="PS50234"/>
    </source>
</evidence>
<dbReference type="InterPro" id="IPR002035">
    <property type="entry name" value="VWF_A"/>
</dbReference>
<keyword evidence="4" id="KW-1185">Reference proteome</keyword>
<evidence type="ECO:0000313" key="3">
    <source>
        <dbReference type="EMBL" id="KAK7880402.1"/>
    </source>
</evidence>
<reference evidence="4" key="1">
    <citation type="submission" date="2024-04" db="EMBL/GenBank/DDBJ databases">
        <title>Salinicola lusitanus LLJ914,a marine bacterium isolated from the Okinawa Trough.</title>
        <authorList>
            <person name="Li J."/>
        </authorList>
    </citation>
    <scope>NUCLEOTIDE SEQUENCE [LARGE SCALE GENOMIC DNA]</scope>
</reference>
<gene>
    <name evidence="3" type="ORF">WMY93_032957</name>
</gene>
<comment type="caution">
    <text evidence="3">The sequence shown here is derived from an EMBL/GenBank/DDBJ whole genome shotgun (WGS) entry which is preliminary data.</text>
</comment>
<dbReference type="InterPro" id="IPR036465">
    <property type="entry name" value="vWFA_dom_sf"/>
</dbReference>
<dbReference type="PROSITE" id="PS50234">
    <property type="entry name" value="VWFA"/>
    <property type="match status" value="1"/>
</dbReference>
<evidence type="ECO:0000256" key="1">
    <source>
        <dbReference type="SAM" id="MobiDB-lite"/>
    </source>
</evidence>
<dbReference type="PANTHER" id="PTHR24020:SF87">
    <property type="entry name" value="COLLAGEN ALPHA-1(VI) CHAIN-LIKE"/>
    <property type="match status" value="1"/>
</dbReference>
<proteinExistence type="predicted"/>
<dbReference type="EMBL" id="JBBPFD010000104">
    <property type="protein sequence ID" value="KAK7880402.1"/>
    <property type="molecule type" value="Genomic_DNA"/>
</dbReference>
<dbReference type="AlphaFoldDB" id="A0AAW0MTB9"/>
<dbReference type="Pfam" id="PF00092">
    <property type="entry name" value="VWA"/>
    <property type="match status" value="1"/>
</dbReference>
<dbReference type="SUPFAM" id="SSF53300">
    <property type="entry name" value="vWA-like"/>
    <property type="match status" value="1"/>
</dbReference>
<feature type="compositionally biased region" description="Basic and acidic residues" evidence="1">
    <location>
        <begin position="176"/>
        <end position="201"/>
    </location>
</feature>
<name>A0AAW0MTB9_9GOBI</name>